<keyword evidence="6 9" id="KW-1133">Transmembrane helix</keyword>
<dbReference type="Proteomes" id="UP001255416">
    <property type="component" value="Unassembled WGS sequence"/>
</dbReference>
<sequence>MRIVNAIETGMAWLAAGLLTLTGVLLTYEVVARYFFNAPTIWAAELSQLCLIWACPVAMGWALSNGRHIRVTAVTAQMPPRLRQMAEVLSLLVILCFSIVVLIYGYDIFLDSFERGRTTGTMLDLPAWLPEASVPIGFLLLILSCLTCLWRAWQGDVPSAAGAEE</sequence>
<feature type="domain" description="Tripartite ATP-independent periplasmic transporters DctQ component" evidence="10">
    <location>
        <begin position="24"/>
        <end position="154"/>
    </location>
</feature>
<comment type="similarity">
    <text evidence="8 9">Belongs to the TRAP transporter small permease family.</text>
</comment>
<evidence type="ECO:0000256" key="4">
    <source>
        <dbReference type="ARBA" id="ARBA00022519"/>
    </source>
</evidence>
<keyword evidence="4 9" id="KW-0997">Cell inner membrane</keyword>
<evidence type="ECO:0000256" key="8">
    <source>
        <dbReference type="ARBA" id="ARBA00038436"/>
    </source>
</evidence>
<feature type="transmembrane region" description="Helical" evidence="9">
    <location>
        <begin position="42"/>
        <end position="64"/>
    </location>
</feature>
<comment type="subcellular location">
    <subcellularLocation>
        <location evidence="1 9">Cell inner membrane</location>
        <topology evidence="1 9">Multi-pass membrane protein</topology>
    </subcellularLocation>
</comment>
<keyword evidence="5 9" id="KW-0812">Transmembrane</keyword>
<keyword evidence="12" id="KW-1185">Reference proteome</keyword>
<evidence type="ECO:0000256" key="6">
    <source>
        <dbReference type="ARBA" id="ARBA00022989"/>
    </source>
</evidence>
<gene>
    <name evidence="11" type="ORF">QO231_06690</name>
</gene>
<dbReference type="InterPro" id="IPR007387">
    <property type="entry name" value="TRAP_DctQ"/>
</dbReference>
<evidence type="ECO:0000313" key="12">
    <source>
        <dbReference type="Proteomes" id="UP001255416"/>
    </source>
</evidence>
<dbReference type="InterPro" id="IPR055348">
    <property type="entry name" value="DctQ"/>
</dbReference>
<dbReference type="PANTHER" id="PTHR35011:SF10">
    <property type="entry name" value="TRAP TRANSPORTER SMALL PERMEASE PROTEIN"/>
    <property type="match status" value="1"/>
</dbReference>
<evidence type="ECO:0000256" key="7">
    <source>
        <dbReference type="ARBA" id="ARBA00023136"/>
    </source>
</evidence>
<evidence type="ECO:0000256" key="5">
    <source>
        <dbReference type="ARBA" id="ARBA00022692"/>
    </source>
</evidence>
<keyword evidence="3" id="KW-1003">Cell membrane</keyword>
<feature type="transmembrane region" description="Helical" evidence="9">
    <location>
        <begin position="85"/>
        <end position="106"/>
    </location>
</feature>
<protein>
    <recommendedName>
        <fullName evidence="9">TRAP transporter small permease protein</fullName>
    </recommendedName>
</protein>
<dbReference type="PANTHER" id="PTHR35011">
    <property type="entry name" value="2,3-DIKETO-L-GULONATE TRAP TRANSPORTER SMALL PERMEASE PROTEIN YIAM"/>
    <property type="match status" value="1"/>
</dbReference>
<organism evidence="11 12">
    <name type="scientific">Sedimentitalea todarodis</name>
    <dbReference type="NCBI Taxonomy" id="1631240"/>
    <lineage>
        <taxon>Bacteria</taxon>
        <taxon>Pseudomonadati</taxon>
        <taxon>Pseudomonadota</taxon>
        <taxon>Alphaproteobacteria</taxon>
        <taxon>Rhodobacterales</taxon>
        <taxon>Paracoccaceae</taxon>
        <taxon>Sedimentitalea</taxon>
    </lineage>
</organism>
<comment type="subunit">
    <text evidence="9">The complex comprises the extracytoplasmic solute receptor protein and the two transmembrane proteins.</text>
</comment>
<keyword evidence="2 9" id="KW-0813">Transport</keyword>
<evidence type="ECO:0000313" key="11">
    <source>
        <dbReference type="EMBL" id="MDU9003539.1"/>
    </source>
</evidence>
<dbReference type="EMBL" id="JASMWN010000003">
    <property type="protein sequence ID" value="MDU9003539.1"/>
    <property type="molecule type" value="Genomic_DNA"/>
</dbReference>
<evidence type="ECO:0000256" key="1">
    <source>
        <dbReference type="ARBA" id="ARBA00004429"/>
    </source>
</evidence>
<keyword evidence="7 9" id="KW-0472">Membrane</keyword>
<evidence type="ECO:0000256" key="9">
    <source>
        <dbReference type="RuleBase" id="RU369079"/>
    </source>
</evidence>
<evidence type="ECO:0000256" key="3">
    <source>
        <dbReference type="ARBA" id="ARBA00022475"/>
    </source>
</evidence>
<evidence type="ECO:0000259" key="10">
    <source>
        <dbReference type="Pfam" id="PF04290"/>
    </source>
</evidence>
<proteinExistence type="inferred from homology"/>
<feature type="transmembrane region" description="Helical" evidence="9">
    <location>
        <begin position="12"/>
        <end position="36"/>
    </location>
</feature>
<evidence type="ECO:0000256" key="2">
    <source>
        <dbReference type="ARBA" id="ARBA00022448"/>
    </source>
</evidence>
<accession>A0ABU3VCR9</accession>
<feature type="transmembrane region" description="Helical" evidence="9">
    <location>
        <begin position="132"/>
        <end position="150"/>
    </location>
</feature>
<name>A0ABU3VCR9_9RHOB</name>
<comment type="function">
    <text evidence="9">Part of the tripartite ATP-independent periplasmic (TRAP) transport system.</text>
</comment>
<reference evidence="12" key="1">
    <citation type="submission" date="2023-05" db="EMBL/GenBank/DDBJ databases">
        <title>Sedimentitalea sp. nov. JM2-8.</title>
        <authorList>
            <person name="Huang J."/>
        </authorList>
    </citation>
    <scope>NUCLEOTIDE SEQUENCE [LARGE SCALE GENOMIC DNA]</scope>
    <source>
        <strain evidence="12">KHS03</strain>
    </source>
</reference>
<comment type="caution">
    <text evidence="11">The sequence shown here is derived from an EMBL/GenBank/DDBJ whole genome shotgun (WGS) entry which is preliminary data.</text>
</comment>
<dbReference type="Pfam" id="PF04290">
    <property type="entry name" value="DctQ"/>
    <property type="match status" value="1"/>
</dbReference>
<dbReference type="RefSeq" id="WP_316774521.1">
    <property type="nucleotide sequence ID" value="NZ_JASMWN010000003.1"/>
</dbReference>